<dbReference type="PANTHER" id="PTHR24173:SF82">
    <property type="entry name" value="FI19351P1"/>
    <property type="match status" value="1"/>
</dbReference>
<organism evidence="4 5">
    <name type="scientific">Tegillarca granosa</name>
    <name type="common">Malaysian cockle</name>
    <name type="synonym">Anadara granosa</name>
    <dbReference type="NCBI Taxonomy" id="220873"/>
    <lineage>
        <taxon>Eukaryota</taxon>
        <taxon>Metazoa</taxon>
        <taxon>Spiralia</taxon>
        <taxon>Lophotrochozoa</taxon>
        <taxon>Mollusca</taxon>
        <taxon>Bivalvia</taxon>
        <taxon>Autobranchia</taxon>
        <taxon>Pteriomorphia</taxon>
        <taxon>Arcoida</taxon>
        <taxon>Arcoidea</taxon>
        <taxon>Arcidae</taxon>
        <taxon>Tegillarca</taxon>
    </lineage>
</organism>
<comment type="caution">
    <text evidence="4">The sequence shown here is derived from an EMBL/GenBank/DDBJ whole genome shotgun (WGS) entry which is preliminary data.</text>
</comment>
<feature type="repeat" description="ANK" evidence="3">
    <location>
        <begin position="239"/>
        <end position="271"/>
    </location>
</feature>
<dbReference type="SUPFAM" id="SSF48403">
    <property type="entry name" value="Ankyrin repeat"/>
    <property type="match status" value="2"/>
</dbReference>
<dbReference type="PRINTS" id="PR01415">
    <property type="entry name" value="ANKYRIN"/>
</dbReference>
<gene>
    <name evidence="4" type="ORF">KUTeg_000082</name>
</gene>
<evidence type="ECO:0000256" key="1">
    <source>
        <dbReference type="ARBA" id="ARBA00022737"/>
    </source>
</evidence>
<dbReference type="InterPro" id="IPR002110">
    <property type="entry name" value="Ankyrin_rpt"/>
</dbReference>
<dbReference type="Gene3D" id="1.25.40.20">
    <property type="entry name" value="Ankyrin repeat-containing domain"/>
    <property type="match status" value="3"/>
</dbReference>
<protein>
    <submittedName>
        <fullName evidence="4">Uncharacterized protein</fullName>
    </submittedName>
</protein>
<dbReference type="PROSITE" id="PS50088">
    <property type="entry name" value="ANK_REPEAT"/>
    <property type="match status" value="3"/>
</dbReference>
<keyword evidence="5" id="KW-1185">Reference proteome</keyword>
<dbReference type="SMART" id="SM00248">
    <property type="entry name" value="ANK"/>
    <property type="match status" value="8"/>
</dbReference>
<dbReference type="EMBL" id="JARBDR010000018">
    <property type="protein sequence ID" value="KAJ8321611.1"/>
    <property type="molecule type" value="Genomic_DNA"/>
</dbReference>
<evidence type="ECO:0000256" key="3">
    <source>
        <dbReference type="PROSITE-ProRule" id="PRU00023"/>
    </source>
</evidence>
<dbReference type="Pfam" id="PF12796">
    <property type="entry name" value="Ank_2"/>
    <property type="match status" value="2"/>
</dbReference>
<sequence>MYTNARKVYLYQIKCCYRFHLLVMGNGHHIILTYEDVHITNAWYQQLHLKRLSSDDFGMACTTVRCDDVDVSWYASILKATLRKFSRDQRRRIVSHKINGNAPLFTACLFGRVHFVNYILDDCSADLEQRGIYEVELDHTRHEVTPLWCSAVANKLEVVKTLILHGANVNSPSDTQSTPVRSACYMTNTSIVKLLVENGADIHRPNVNGGTCLINSVQSSQLCEFLINKGVDVNALDNSGNLALHYAIREGRLETVKLLLKYGSNYSVKNEFGDNALQTAALRGYADIVKYILDHTTQSLTDAIHAYELLGTNFVDESHDITGALTVWRKAMALRFTDQHNPIMKVLPQQTNPAYLHAMEPTNMEELHDVIEPDLVYMQALLIRERILGPHHKDTTFGLMYRGAVYADSRRYQRCVDLWKYAYILRHQKGESLNHECLFTVQALVKLFWEMQVELESGATDEKVRFVDAIEAFTLLIDQIYGGMKLLEQKSKNATTEDFQLLLQLSLHVIHLASRLDLDDLQQFEFKKQIHRLVTFDPRGQDGESLLHLSVDPKISLTSEEFFSPFPSLAVVQLLIECGAQINAVDKKKNTPLHNSIKFLTYSELQNEGILGCLLQNGAHVDMYNSEGQSALKLIQSQGLPVFPLRHQTLRCLASEVIMKHKIPYNDVPISLIQFIQMHG</sequence>
<name>A0ABQ9FZM8_TEGGR</name>
<feature type="repeat" description="ANK" evidence="3">
    <location>
        <begin position="142"/>
        <end position="174"/>
    </location>
</feature>
<accession>A0ABQ9FZM8</accession>
<dbReference type="InterPro" id="IPR036770">
    <property type="entry name" value="Ankyrin_rpt-contain_sf"/>
</dbReference>
<keyword evidence="2 3" id="KW-0040">ANK repeat</keyword>
<evidence type="ECO:0000313" key="4">
    <source>
        <dbReference type="EMBL" id="KAJ8321611.1"/>
    </source>
</evidence>
<feature type="repeat" description="ANK" evidence="3">
    <location>
        <begin position="175"/>
        <end position="207"/>
    </location>
</feature>
<dbReference type="PANTHER" id="PTHR24173">
    <property type="entry name" value="ANKYRIN REPEAT CONTAINING"/>
    <property type="match status" value="1"/>
</dbReference>
<dbReference type="PROSITE" id="PS50297">
    <property type="entry name" value="ANK_REP_REGION"/>
    <property type="match status" value="2"/>
</dbReference>
<keyword evidence="1" id="KW-0677">Repeat</keyword>
<evidence type="ECO:0000256" key="2">
    <source>
        <dbReference type="ARBA" id="ARBA00023043"/>
    </source>
</evidence>
<proteinExistence type="predicted"/>
<reference evidence="4 5" key="1">
    <citation type="submission" date="2022-12" db="EMBL/GenBank/DDBJ databases">
        <title>Chromosome-level genome of Tegillarca granosa.</title>
        <authorList>
            <person name="Kim J."/>
        </authorList>
    </citation>
    <scope>NUCLEOTIDE SEQUENCE [LARGE SCALE GENOMIC DNA]</scope>
    <source>
        <strain evidence="4">Teg-2019</strain>
        <tissue evidence="4">Adductor muscle</tissue>
    </source>
</reference>
<evidence type="ECO:0000313" key="5">
    <source>
        <dbReference type="Proteomes" id="UP001217089"/>
    </source>
</evidence>
<dbReference type="Proteomes" id="UP001217089">
    <property type="component" value="Unassembled WGS sequence"/>
</dbReference>